<keyword evidence="3" id="KW-1185">Reference proteome</keyword>
<keyword evidence="1" id="KW-0732">Signal</keyword>
<evidence type="ECO:0000313" key="3">
    <source>
        <dbReference type="Proteomes" id="UP001194580"/>
    </source>
</evidence>
<organism evidence="2 3">
    <name type="scientific">Linnemannia exigua</name>
    <dbReference type="NCBI Taxonomy" id="604196"/>
    <lineage>
        <taxon>Eukaryota</taxon>
        <taxon>Fungi</taxon>
        <taxon>Fungi incertae sedis</taxon>
        <taxon>Mucoromycota</taxon>
        <taxon>Mortierellomycotina</taxon>
        <taxon>Mortierellomycetes</taxon>
        <taxon>Mortierellales</taxon>
        <taxon>Mortierellaceae</taxon>
        <taxon>Linnemannia</taxon>
    </lineage>
</organism>
<accession>A0AAD4D894</accession>
<dbReference type="EMBL" id="JAAAIL010001075">
    <property type="protein sequence ID" value="KAG0271723.1"/>
    <property type="molecule type" value="Genomic_DNA"/>
</dbReference>
<reference evidence="2" key="1">
    <citation type="journal article" date="2020" name="Fungal Divers.">
        <title>Resolving the Mortierellaceae phylogeny through synthesis of multi-gene phylogenetics and phylogenomics.</title>
        <authorList>
            <person name="Vandepol N."/>
            <person name="Liber J."/>
            <person name="Desiro A."/>
            <person name="Na H."/>
            <person name="Kennedy M."/>
            <person name="Barry K."/>
            <person name="Grigoriev I.V."/>
            <person name="Miller A.N."/>
            <person name="O'Donnell K."/>
            <person name="Stajich J.E."/>
            <person name="Bonito G."/>
        </authorList>
    </citation>
    <scope>NUCLEOTIDE SEQUENCE</scope>
    <source>
        <strain evidence="2">NRRL 28262</strain>
    </source>
</reference>
<gene>
    <name evidence="2" type="ORF">BGZ95_000415</name>
</gene>
<protein>
    <submittedName>
        <fullName evidence="2">Uncharacterized protein</fullName>
    </submittedName>
</protein>
<name>A0AAD4D894_9FUNG</name>
<proteinExistence type="predicted"/>
<feature type="signal peptide" evidence="1">
    <location>
        <begin position="1"/>
        <end position="21"/>
    </location>
</feature>
<feature type="chain" id="PRO_5041977004" evidence="1">
    <location>
        <begin position="22"/>
        <end position="383"/>
    </location>
</feature>
<sequence length="383" mass="42976">MTVTALYSFLLMLLLTATAHCTPTGSLSPPSPASFFVEPSNRGKQSSILSESAQFAPLVNYNHKATDTLVDLFNNTAFGKKPGSSSSFRANVIARAVSSAAAPSKDILPFCVAISTIGPSRTRIFKNKQICDRKGWRTMFVFTAHTKMDIHHAPYPVCAAISKNTSRPGSMFFVGQDTCTDEEWRTEFVFYMSGRGMDDIKANPIHESTMFWKASGSPRMMFYPYYDEDKVGWKDPSLIMYRSRWRLAVGKEIALLRDELPIHAEVHKRIEMYSPPDTPTHRCIQNLIQVFDEKQLNTSNPRLLLGRDNTDFVGNAERDEHSSCVISSWILLSRKFKNDVASLEVALDNKVYAAVSFREKILTSPTIVTFGDRTVFTEPVPNA</sequence>
<dbReference type="AlphaFoldDB" id="A0AAD4D894"/>
<evidence type="ECO:0000313" key="2">
    <source>
        <dbReference type="EMBL" id="KAG0271723.1"/>
    </source>
</evidence>
<comment type="caution">
    <text evidence="2">The sequence shown here is derived from an EMBL/GenBank/DDBJ whole genome shotgun (WGS) entry which is preliminary data.</text>
</comment>
<evidence type="ECO:0000256" key="1">
    <source>
        <dbReference type="SAM" id="SignalP"/>
    </source>
</evidence>
<dbReference type="Proteomes" id="UP001194580">
    <property type="component" value="Unassembled WGS sequence"/>
</dbReference>